<keyword evidence="1" id="KW-1133">Transmembrane helix</keyword>
<sequence>MMGSCCGDAVIPFVAMVAVEIGLVGLYTLSKAAMSSGLMCCVFVTYYYALGTLIHLPCFIFQRFFSLSPKHFFFPILSDEIKPPFLFILKELHCLAKHCQTGAVFGSPQILNCLQSTTQRNLNPVRFNSTDLPIGGSKQNLKP</sequence>
<accession>A0A7J6XBT7</accession>
<keyword evidence="1" id="KW-0812">Transmembrane</keyword>
<evidence type="ECO:0000313" key="3">
    <source>
        <dbReference type="Proteomes" id="UP000554482"/>
    </source>
</evidence>
<keyword evidence="3" id="KW-1185">Reference proteome</keyword>
<evidence type="ECO:0000256" key="1">
    <source>
        <dbReference type="SAM" id="Phobius"/>
    </source>
</evidence>
<name>A0A7J6XBT7_THATH</name>
<dbReference type="EMBL" id="JABWDY010002737">
    <property type="protein sequence ID" value="KAF5206427.1"/>
    <property type="molecule type" value="Genomic_DNA"/>
</dbReference>
<gene>
    <name evidence="2" type="ORF">FRX31_003988</name>
</gene>
<dbReference type="OrthoDB" id="1727045at2759"/>
<evidence type="ECO:0000313" key="2">
    <source>
        <dbReference type="EMBL" id="KAF5206427.1"/>
    </source>
</evidence>
<proteinExistence type="predicted"/>
<feature type="transmembrane region" description="Helical" evidence="1">
    <location>
        <begin position="36"/>
        <end position="61"/>
    </location>
</feature>
<feature type="transmembrane region" description="Helical" evidence="1">
    <location>
        <begin position="9"/>
        <end position="30"/>
    </location>
</feature>
<reference evidence="2 3" key="1">
    <citation type="submission" date="2020-06" db="EMBL/GenBank/DDBJ databases">
        <title>Transcriptomic and genomic resources for Thalictrum thalictroides and T. hernandezii: Facilitating candidate gene discovery in an emerging model plant lineage.</title>
        <authorList>
            <person name="Arias T."/>
            <person name="Riano-Pachon D.M."/>
            <person name="Di Stilio V.S."/>
        </authorList>
    </citation>
    <scope>NUCLEOTIDE SEQUENCE [LARGE SCALE GENOMIC DNA]</scope>
    <source>
        <strain evidence="3">cv. WT478/WT964</strain>
        <tissue evidence="2">Leaves</tissue>
    </source>
</reference>
<dbReference type="AlphaFoldDB" id="A0A7J6XBT7"/>
<dbReference type="Proteomes" id="UP000554482">
    <property type="component" value="Unassembled WGS sequence"/>
</dbReference>
<keyword evidence="1" id="KW-0472">Membrane</keyword>
<protein>
    <submittedName>
        <fullName evidence="2">Uncharacterized protein</fullName>
    </submittedName>
</protein>
<comment type="caution">
    <text evidence="2">The sequence shown here is derived from an EMBL/GenBank/DDBJ whole genome shotgun (WGS) entry which is preliminary data.</text>
</comment>
<organism evidence="2 3">
    <name type="scientific">Thalictrum thalictroides</name>
    <name type="common">Rue-anemone</name>
    <name type="synonym">Anemone thalictroides</name>
    <dbReference type="NCBI Taxonomy" id="46969"/>
    <lineage>
        <taxon>Eukaryota</taxon>
        <taxon>Viridiplantae</taxon>
        <taxon>Streptophyta</taxon>
        <taxon>Embryophyta</taxon>
        <taxon>Tracheophyta</taxon>
        <taxon>Spermatophyta</taxon>
        <taxon>Magnoliopsida</taxon>
        <taxon>Ranunculales</taxon>
        <taxon>Ranunculaceae</taxon>
        <taxon>Thalictroideae</taxon>
        <taxon>Thalictrum</taxon>
    </lineage>
</organism>